<proteinExistence type="inferred from homology"/>
<evidence type="ECO:0000256" key="2">
    <source>
        <dbReference type="ARBA" id="ARBA00023242"/>
    </source>
</evidence>
<dbReference type="InterPro" id="IPR051712">
    <property type="entry name" value="ARTD-AVP"/>
</dbReference>
<sequence length="532" mass="60871">MLLWEQRPPPTFGFWIWLEVRVGLRPGELFLAEWEDTFQDFVPSQRSFVGAGRLYCKGCHDEWGWYMKSGLPRKNFKLNAACEELAQRFNVKILGRKADLGAPFLCTVCDQRCNAQNLQRHLETHVEASTVKLEGATQTEMCWVGQEEDIYCTPCWEFESDQYYDDWQPFLDHMQKELEASYQSFCDGNTGNSICHIRTNGQTYQVDLEKMEQTNAKTRKVRRVRRGQRPNDAILPMLRQKEAIMEDLIETNHGLDAKVMSLGEENEKLKLQVDAAKNEHVQKMMCAESWRMKDQHKLSVRQAIQLKDPVVEQIQSLLRSSCPDSHYGPCNVLRTIEVLSVEQIHNVKLWNKYVFQKEDIRKECEGMSRSPKLLIKSELDPLWMKLDESINEIVCLHGTTMDKVDPITTYGFDPRFANTSGLYGQGVYFTDQSCKSFKYSGAPSGGLGCFILSRVVLGYPHFAEGAMKQVKVEPARDESDPTKGRCNSVVVKPGIKNGAQHGGTATQVHNEFVLFNGLQAYPEMVICFKTTQ</sequence>
<comment type="subcellular location">
    <subcellularLocation>
        <location evidence="1">Nucleus</location>
    </subcellularLocation>
</comment>
<keyword evidence="8" id="KW-1185">Reference proteome</keyword>
<evidence type="ECO:0000259" key="6">
    <source>
        <dbReference type="PROSITE" id="PS51059"/>
    </source>
</evidence>
<dbReference type="EMBL" id="CAXAMN010025028">
    <property type="protein sequence ID" value="CAK9091877.1"/>
    <property type="molecule type" value="Genomic_DNA"/>
</dbReference>
<keyword evidence="4" id="KW-0328">Glycosyltransferase</keyword>
<keyword evidence="4" id="KW-0520">NAD</keyword>
<name>A0ABP0QUA3_9DINO</name>
<comment type="similarity">
    <text evidence="3">Belongs to the ARTD/PARP family.</text>
</comment>
<keyword evidence="2" id="KW-0539">Nucleus</keyword>
<dbReference type="PROSITE" id="PS50918">
    <property type="entry name" value="WWE"/>
    <property type="match status" value="1"/>
</dbReference>
<gene>
    <name evidence="7" type="ORF">CCMP2556_LOCUS44025</name>
</gene>
<dbReference type="EC" id="2.4.2.-" evidence="4"/>
<evidence type="ECO:0000259" key="5">
    <source>
        <dbReference type="PROSITE" id="PS50918"/>
    </source>
</evidence>
<feature type="domain" description="WWE" evidence="5">
    <location>
        <begin position="142"/>
        <end position="226"/>
    </location>
</feature>
<dbReference type="Pfam" id="PF02825">
    <property type="entry name" value="WWE"/>
    <property type="match status" value="1"/>
</dbReference>
<dbReference type="InterPro" id="IPR037197">
    <property type="entry name" value="WWE_dom_sf"/>
</dbReference>
<dbReference type="InterPro" id="IPR018123">
    <property type="entry name" value="WWE-dom_subgr"/>
</dbReference>
<comment type="caution">
    <text evidence="7">The sequence shown here is derived from an EMBL/GenBank/DDBJ whole genome shotgun (WGS) entry which is preliminary data.</text>
</comment>
<dbReference type="PROSITE" id="PS51059">
    <property type="entry name" value="PARP_CATALYTIC"/>
    <property type="match status" value="1"/>
</dbReference>
<dbReference type="SMART" id="SM00678">
    <property type="entry name" value="WWE"/>
    <property type="match status" value="1"/>
</dbReference>
<keyword evidence="4" id="KW-0808">Transferase</keyword>
<accession>A0ABP0QUA3</accession>
<dbReference type="SUPFAM" id="SSF56399">
    <property type="entry name" value="ADP-ribosylation"/>
    <property type="match status" value="1"/>
</dbReference>
<dbReference type="Gene3D" id="3.90.228.10">
    <property type="match status" value="1"/>
</dbReference>
<organism evidence="7 8">
    <name type="scientific">Durusdinium trenchii</name>
    <dbReference type="NCBI Taxonomy" id="1381693"/>
    <lineage>
        <taxon>Eukaryota</taxon>
        <taxon>Sar</taxon>
        <taxon>Alveolata</taxon>
        <taxon>Dinophyceae</taxon>
        <taxon>Suessiales</taxon>
        <taxon>Symbiodiniaceae</taxon>
        <taxon>Durusdinium</taxon>
    </lineage>
</organism>
<dbReference type="SUPFAM" id="SSF117839">
    <property type="entry name" value="WWE domain"/>
    <property type="match status" value="1"/>
</dbReference>
<dbReference type="Proteomes" id="UP001642484">
    <property type="component" value="Unassembled WGS sequence"/>
</dbReference>
<protein>
    <recommendedName>
        <fullName evidence="4">Poly [ADP-ribose] polymerase</fullName>
        <shortName evidence="4">PARP</shortName>
        <ecNumber evidence="4">2.4.2.-</ecNumber>
    </recommendedName>
</protein>
<evidence type="ECO:0000256" key="4">
    <source>
        <dbReference type="RuleBase" id="RU362114"/>
    </source>
</evidence>
<dbReference type="Gene3D" id="3.30.720.50">
    <property type="match status" value="1"/>
</dbReference>
<evidence type="ECO:0000256" key="3">
    <source>
        <dbReference type="ARBA" id="ARBA00024347"/>
    </source>
</evidence>
<evidence type="ECO:0000256" key="1">
    <source>
        <dbReference type="ARBA" id="ARBA00004123"/>
    </source>
</evidence>
<evidence type="ECO:0000313" key="7">
    <source>
        <dbReference type="EMBL" id="CAK9091877.1"/>
    </source>
</evidence>
<dbReference type="PANTHER" id="PTHR45740:SF2">
    <property type="entry name" value="POLY [ADP-RIBOSE] POLYMERASE"/>
    <property type="match status" value="1"/>
</dbReference>
<dbReference type="InterPro" id="IPR012317">
    <property type="entry name" value="Poly(ADP-ribose)pol_cat_dom"/>
</dbReference>
<dbReference type="InterPro" id="IPR004170">
    <property type="entry name" value="WWE_dom"/>
</dbReference>
<feature type="domain" description="PARP catalytic" evidence="6">
    <location>
        <begin position="298"/>
        <end position="532"/>
    </location>
</feature>
<reference evidence="7 8" key="1">
    <citation type="submission" date="2024-02" db="EMBL/GenBank/DDBJ databases">
        <authorList>
            <person name="Chen Y."/>
            <person name="Shah S."/>
            <person name="Dougan E. K."/>
            <person name="Thang M."/>
            <person name="Chan C."/>
        </authorList>
    </citation>
    <scope>NUCLEOTIDE SEQUENCE [LARGE SCALE GENOMIC DNA]</scope>
</reference>
<dbReference type="PANTHER" id="PTHR45740">
    <property type="entry name" value="POLY [ADP-RIBOSE] POLYMERASE"/>
    <property type="match status" value="1"/>
</dbReference>
<evidence type="ECO:0000313" key="8">
    <source>
        <dbReference type="Proteomes" id="UP001642484"/>
    </source>
</evidence>
<dbReference type="Pfam" id="PF00644">
    <property type="entry name" value="PARP"/>
    <property type="match status" value="1"/>
</dbReference>